<dbReference type="InterPro" id="IPR019734">
    <property type="entry name" value="TPR_rpt"/>
</dbReference>
<feature type="domain" description="OmpR/PhoB-type" evidence="3">
    <location>
        <begin position="1"/>
        <end position="94"/>
    </location>
</feature>
<sequence>MGPLTINPPMRTIAADGKEVLLEPRVMQVLVAFARNPGQVLSRDNLIALCWDGRIVGDDAINRAISLLRQGLAEVVGEAVRLETIKKVGFRLVTDEPALSPGGSVETLGLSRRIAILGGAGGVLALGSVAAWFNREAILGSPRDPRVVALAERAHLIQLTGEPGTSEQAVAFYKQAVSIDPDDADSWGALALAHLLTFSGFSNRDRTSVREQMISAARRSLALDPDQPDADAALSFSEPAFGNYARFDAATTGLLDRHPDYWYAHARRAMFLRDVGRLRDSRQFAQRSIEIDPMLPIGWGNVAIGHAMSGDLLQADATFEEATRRWPAHGYLWNQRFALLLELGRYDEAIALARDPRARPDYIPAEVGEQRAALALAIQKGDQAALANARMRITAEITRDLISAQRHAPTLVAMGFADDAFDSLSRLFAVAAQSKTIALQVATVFLFRPAFAPLRNDSRYQALLKASGLEKYWRLSGSQPDFRRS</sequence>
<dbReference type="EMBL" id="CP016591">
    <property type="protein sequence ID" value="ANY20528.1"/>
    <property type="molecule type" value="Genomic_DNA"/>
</dbReference>
<keyword evidence="1 2" id="KW-0238">DNA-binding</keyword>
<evidence type="ECO:0000256" key="2">
    <source>
        <dbReference type="PROSITE-ProRule" id="PRU01091"/>
    </source>
</evidence>
<dbReference type="PATRIC" id="fig|692370.5.peg.2037"/>
<accession>A0A1B2AEL2</accession>
<evidence type="ECO:0000313" key="5">
    <source>
        <dbReference type="Proteomes" id="UP000092932"/>
    </source>
</evidence>
<dbReference type="InterPro" id="IPR011990">
    <property type="entry name" value="TPR-like_helical_dom_sf"/>
</dbReference>
<dbReference type="GO" id="GO:0003677">
    <property type="term" value="F:DNA binding"/>
    <property type="evidence" value="ECO:0007669"/>
    <property type="project" value="UniProtKB-UniRule"/>
</dbReference>
<dbReference type="PROSITE" id="PS51755">
    <property type="entry name" value="OMPR_PHOB"/>
    <property type="match status" value="1"/>
</dbReference>
<dbReference type="SUPFAM" id="SSF46894">
    <property type="entry name" value="C-terminal effector domain of the bipartite response regulators"/>
    <property type="match status" value="1"/>
</dbReference>
<keyword evidence="5" id="KW-1185">Reference proteome</keyword>
<feature type="DNA-binding region" description="OmpR/PhoB-type" evidence="2">
    <location>
        <begin position="1"/>
        <end position="94"/>
    </location>
</feature>
<dbReference type="SMART" id="SM00862">
    <property type="entry name" value="Trans_reg_C"/>
    <property type="match status" value="1"/>
</dbReference>
<evidence type="ECO:0000259" key="3">
    <source>
        <dbReference type="PROSITE" id="PS51755"/>
    </source>
</evidence>
<protein>
    <submittedName>
        <fullName evidence="4">Transcriptional activator CadC</fullName>
    </submittedName>
</protein>
<dbReference type="InterPro" id="IPR016032">
    <property type="entry name" value="Sig_transdc_resp-reg_C-effctor"/>
</dbReference>
<dbReference type="Pfam" id="PF13181">
    <property type="entry name" value="TPR_8"/>
    <property type="match status" value="1"/>
</dbReference>
<dbReference type="SMART" id="SM00028">
    <property type="entry name" value="TPR"/>
    <property type="match status" value="3"/>
</dbReference>
<organism evidence="4 5">
    <name type="scientific">Tsuneonella dongtanensis</name>
    <dbReference type="NCBI Taxonomy" id="692370"/>
    <lineage>
        <taxon>Bacteria</taxon>
        <taxon>Pseudomonadati</taxon>
        <taxon>Pseudomonadota</taxon>
        <taxon>Alphaproteobacteria</taxon>
        <taxon>Sphingomonadales</taxon>
        <taxon>Erythrobacteraceae</taxon>
        <taxon>Tsuneonella</taxon>
    </lineage>
</organism>
<dbReference type="GO" id="GO:0000160">
    <property type="term" value="P:phosphorelay signal transduction system"/>
    <property type="evidence" value="ECO:0007669"/>
    <property type="project" value="InterPro"/>
</dbReference>
<evidence type="ECO:0000313" key="4">
    <source>
        <dbReference type="EMBL" id="ANY20528.1"/>
    </source>
</evidence>
<name>A0A1B2AEL2_9SPHN</name>
<evidence type="ECO:0000256" key="1">
    <source>
        <dbReference type="ARBA" id="ARBA00023125"/>
    </source>
</evidence>
<gene>
    <name evidence="4" type="primary">cadC_2</name>
    <name evidence="4" type="ORF">A6F68_02020</name>
</gene>
<dbReference type="InterPro" id="IPR001867">
    <property type="entry name" value="OmpR/PhoB-type_DNA-bd"/>
</dbReference>
<reference evidence="4 5" key="1">
    <citation type="submission" date="2016-07" db="EMBL/GenBank/DDBJ databases">
        <title>Complete genome sequence of Altererythrobacter dongtanensis KCTC 22672, a type strain with esterase isolated from tidal flat.</title>
        <authorList>
            <person name="Cheng H."/>
            <person name="Wu Y.-H."/>
            <person name="Zhou P."/>
            <person name="Huo Y.-Y."/>
            <person name="Wang C.-S."/>
            <person name="Xu X.-W."/>
        </authorList>
    </citation>
    <scope>NUCLEOTIDE SEQUENCE [LARGE SCALE GENOMIC DNA]</scope>
    <source>
        <strain evidence="4 5">KCTC 22672</strain>
    </source>
</reference>
<dbReference type="Pfam" id="PF00486">
    <property type="entry name" value="Trans_reg_C"/>
    <property type="match status" value="1"/>
</dbReference>
<dbReference type="AlphaFoldDB" id="A0A1B2AEL2"/>
<dbReference type="Gene3D" id="1.10.10.10">
    <property type="entry name" value="Winged helix-like DNA-binding domain superfamily/Winged helix DNA-binding domain"/>
    <property type="match status" value="1"/>
</dbReference>
<dbReference type="CDD" id="cd00383">
    <property type="entry name" value="trans_reg_C"/>
    <property type="match status" value="1"/>
</dbReference>
<dbReference type="Gene3D" id="1.25.40.10">
    <property type="entry name" value="Tetratricopeptide repeat domain"/>
    <property type="match status" value="1"/>
</dbReference>
<dbReference type="InterPro" id="IPR036388">
    <property type="entry name" value="WH-like_DNA-bd_sf"/>
</dbReference>
<dbReference type="KEGG" id="ado:A6F68_02020"/>
<proteinExistence type="predicted"/>
<dbReference type="Proteomes" id="UP000092932">
    <property type="component" value="Chromosome"/>
</dbReference>
<dbReference type="SUPFAM" id="SSF48452">
    <property type="entry name" value="TPR-like"/>
    <property type="match status" value="1"/>
</dbReference>
<dbReference type="GO" id="GO:0006355">
    <property type="term" value="P:regulation of DNA-templated transcription"/>
    <property type="evidence" value="ECO:0007669"/>
    <property type="project" value="InterPro"/>
</dbReference>